<keyword evidence="1" id="KW-1133">Transmembrane helix</keyword>
<gene>
    <name evidence="2" type="ORF">CY34DRAFT_803984</name>
</gene>
<sequence>MYLIIKSQIYSTNCFDFKENGVIVVSYGLLILAEFHTGFFSLHKATASFKT</sequence>
<dbReference type="HOGENOM" id="CLU_3108037_0_0_1"/>
<dbReference type="Proteomes" id="UP000054485">
    <property type="component" value="Unassembled WGS sequence"/>
</dbReference>
<evidence type="ECO:0000313" key="2">
    <source>
        <dbReference type="EMBL" id="KIK43311.1"/>
    </source>
</evidence>
<keyword evidence="1" id="KW-0812">Transmembrane</keyword>
<organism evidence="2 3">
    <name type="scientific">Suillus luteus UH-Slu-Lm8-n1</name>
    <dbReference type="NCBI Taxonomy" id="930992"/>
    <lineage>
        <taxon>Eukaryota</taxon>
        <taxon>Fungi</taxon>
        <taxon>Dikarya</taxon>
        <taxon>Basidiomycota</taxon>
        <taxon>Agaricomycotina</taxon>
        <taxon>Agaricomycetes</taxon>
        <taxon>Agaricomycetidae</taxon>
        <taxon>Boletales</taxon>
        <taxon>Suillineae</taxon>
        <taxon>Suillaceae</taxon>
        <taxon>Suillus</taxon>
    </lineage>
</organism>
<evidence type="ECO:0000313" key="3">
    <source>
        <dbReference type="Proteomes" id="UP000054485"/>
    </source>
</evidence>
<keyword evidence="3" id="KW-1185">Reference proteome</keyword>
<reference evidence="2 3" key="1">
    <citation type="submission" date="2014-04" db="EMBL/GenBank/DDBJ databases">
        <authorList>
            <consortium name="DOE Joint Genome Institute"/>
            <person name="Kuo A."/>
            <person name="Ruytinx J."/>
            <person name="Rineau F."/>
            <person name="Colpaert J."/>
            <person name="Kohler A."/>
            <person name="Nagy L.G."/>
            <person name="Floudas D."/>
            <person name="Copeland A."/>
            <person name="Barry K.W."/>
            <person name="Cichocki N."/>
            <person name="Veneault-Fourrey C."/>
            <person name="LaButti K."/>
            <person name="Lindquist E.A."/>
            <person name="Lipzen A."/>
            <person name="Lundell T."/>
            <person name="Morin E."/>
            <person name="Murat C."/>
            <person name="Sun H."/>
            <person name="Tunlid A."/>
            <person name="Henrissat B."/>
            <person name="Grigoriev I.V."/>
            <person name="Hibbett D.S."/>
            <person name="Martin F."/>
            <person name="Nordberg H.P."/>
            <person name="Cantor M.N."/>
            <person name="Hua S.X."/>
        </authorList>
    </citation>
    <scope>NUCLEOTIDE SEQUENCE [LARGE SCALE GENOMIC DNA]</scope>
    <source>
        <strain evidence="2 3">UH-Slu-Lm8-n1</strain>
    </source>
</reference>
<evidence type="ECO:0000256" key="1">
    <source>
        <dbReference type="SAM" id="Phobius"/>
    </source>
</evidence>
<proteinExistence type="predicted"/>
<keyword evidence="1" id="KW-0472">Membrane</keyword>
<dbReference type="OrthoDB" id="3350812at2759"/>
<dbReference type="AlphaFoldDB" id="A0A0D0AN92"/>
<reference evidence="3" key="2">
    <citation type="submission" date="2015-01" db="EMBL/GenBank/DDBJ databases">
        <title>Evolutionary Origins and Diversification of the Mycorrhizal Mutualists.</title>
        <authorList>
            <consortium name="DOE Joint Genome Institute"/>
            <consortium name="Mycorrhizal Genomics Consortium"/>
            <person name="Kohler A."/>
            <person name="Kuo A."/>
            <person name="Nagy L.G."/>
            <person name="Floudas D."/>
            <person name="Copeland A."/>
            <person name="Barry K.W."/>
            <person name="Cichocki N."/>
            <person name="Veneault-Fourrey C."/>
            <person name="LaButti K."/>
            <person name="Lindquist E.A."/>
            <person name="Lipzen A."/>
            <person name="Lundell T."/>
            <person name="Morin E."/>
            <person name="Murat C."/>
            <person name="Riley R."/>
            <person name="Ohm R."/>
            <person name="Sun H."/>
            <person name="Tunlid A."/>
            <person name="Henrissat B."/>
            <person name="Grigoriev I.V."/>
            <person name="Hibbett D.S."/>
            <person name="Martin F."/>
        </authorList>
    </citation>
    <scope>NUCLEOTIDE SEQUENCE [LARGE SCALE GENOMIC DNA]</scope>
    <source>
        <strain evidence="3">UH-Slu-Lm8-n1</strain>
    </source>
</reference>
<name>A0A0D0AN92_9AGAM</name>
<dbReference type="EMBL" id="KN835216">
    <property type="protein sequence ID" value="KIK43311.1"/>
    <property type="molecule type" value="Genomic_DNA"/>
</dbReference>
<dbReference type="InParanoid" id="A0A0D0AN92"/>
<feature type="transmembrane region" description="Helical" evidence="1">
    <location>
        <begin position="21"/>
        <end position="42"/>
    </location>
</feature>
<protein>
    <submittedName>
        <fullName evidence="2">Uncharacterized protein</fullName>
    </submittedName>
</protein>
<accession>A0A0D0AN92</accession>